<keyword evidence="1" id="KW-0548">Nucleotidyltransferase</keyword>
<feature type="region of interest" description="Disordered" evidence="2">
    <location>
        <begin position="122"/>
        <end position="143"/>
    </location>
</feature>
<gene>
    <name evidence="4" type="ORF">PBS001_LOCUS5723</name>
    <name evidence="3" type="ORF">PBS003_LOCUS6419</name>
</gene>
<protein>
    <recommendedName>
        <fullName evidence="1">DNA polymerase</fullName>
        <ecNumber evidence="1">2.7.7.7</ecNumber>
    </recommendedName>
</protein>
<dbReference type="SUPFAM" id="SSF81301">
    <property type="entry name" value="Nucleotidyltransferase"/>
    <property type="match status" value="1"/>
</dbReference>
<dbReference type="EC" id="2.7.7.7" evidence="1"/>
<evidence type="ECO:0000313" key="4">
    <source>
        <dbReference type="EMBL" id="CAH0519188.1"/>
    </source>
</evidence>
<dbReference type="PRINTS" id="PR00870">
    <property type="entry name" value="DNAPOLXBETA"/>
</dbReference>
<dbReference type="EMBL" id="CAKLCB010000281">
    <property type="protein sequence ID" value="CAH0519188.1"/>
    <property type="molecule type" value="Genomic_DNA"/>
</dbReference>
<dbReference type="PANTHER" id="PTHR11276:SF28">
    <property type="entry name" value="DNA POLYMERASE LAMBDA"/>
    <property type="match status" value="1"/>
</dbReference>
<comment type="catalytic activity">
    <reaction evidence="1">
        <text>DNA(n) + a 2'-deoxyribonucleoside 5'-triphosphate = DNA(n+1) + diphosphate</text>
        <dbReference type="Rhea" id="RHEA:22508"/>
        <dbReference type="Rhea" id="RHEA-COMP:17339"/>
        <dbReference type="Rhea" id="RHEA-COMP:17340"/>
        <dbReference type="ChEBI" id="CHEBI:33019"/>
        <dbReference type="ChEBI" id="CHEBI:61560"/>
        <dbReference type="ChEBI" id="CHEBI:173112"/>
        <dbReference type="EC" id="2.7.7.7"/>
    </reaction>
</comment>
<keyword evidence="1" id="KW-0808">Transferase</keyword>
<dbReference type="InterPro" id="IPR043519">
    <property type="entry name" value="NT_sf"/>
</dbReference>
<organism evidence="3 6">
    <name type="scientific">Peronospora belbahrii</name>
    <dbReference type="NCBI Taxonomy" id="622444"/>
    <lineage>
        <taxon>Eukaryota</taxon>
        <taxon>Sar</taxon>
        <taxon>Stramenopiles</taxon>
        <taxon>Oomycota</taxon>
        <taxon>Peronosporomycetes</taxon>
        <taxon>Peronosporales</taxon>
        <taxon>Peronosporaceae</taxon>
        <taxon>Peronospora</taxon>
    </lineage>
</organism>
<dbReference type="GO" id="GO:0003887">
    <property type="term" value="F:DNA-directed DNA polymerase activity"/>
    <property type="evidence" value="ECO:0007669"/>
    <property type="project" value="UniProtKB-UniRule"/>
</dbReference>
<dbReference type="GO" id="GO:0046872">
    <property type="term" value="F:metal ion binding"/>
    <property type="evidence" value="ECO:0007669"/>
    <property type="project" value="UniProtKB-UniRule"/>
</dbReference>
<keyword evidence="1" id="KW-0227">DNA damage</keyword>
<accession>A0AAU9L2X0</accession>
<reference evidence="3 5" key="1">
    <citation type="submission" date="2021-11" db="EMBL/GenBank/DDBJ databases">
        <authorList>
            <person name="Islam A."/>
            <person name="Islam S."/>
            <person name="Flora M.S."/>
            <person name="Rahman M."/>
            <person name="Ziaur R.M."/>
            <person name="Epstein J.H."/>
            <person name="Hassan M."/>
            <person name="Klassen M."/>
            <person name="Woodard K."/>
            <person name="Webb A."/>
            <person name="Webby R.J."/>
            <person name="El Zowalaty M.E."/>
        </authorList>
    </citation>
    <scope>NUCLEOTIDE SEQUENCE</scope>
    <source>
        <strain evidence="4">Pbs1</strain>
        <strain evidence="3">Pbs3</strain>
    </source>
</reference>
<feature type="compositionally biased region" description="Basic and acidic residues" evidence="2">
    <location>
        <begin position="129"/>
        <end position="143"/>
    </location>
</feature>
<evidence type="ECO:0000256" key="1">
    <source>
        <dbReference type="RuleBase" id="RU366014"/>
    </source>
</evidence>
<dbReference type="InterPro" id="IPR002008">
    <property type="entry name" value="DNA_pol_X_beta-like"/>
</dbReference>
<comment type="subcellular location">
    <subcellularLocation>
        <location evidence="1">Nucleus</location>
    </subcellularLocation>
</comment>
<dbReference type="GO" id="GO:0005634">
    <property type="term" value="C:nucleus"/>
    <property type="evidence" value="ECO:0007669"/>
    <property type="project" value="UniProtKB-SubCell"/>
</dbReference>
<dbReference type="Proteomes" id="UP001160483">
    <property type="component" value="Unassembled WGS sequence"/>
</dbReference>
<evidence type="ECO:0000313" key="5">
    <source>
        <dbReference type="Proteomes" id="UP001158986"/>
    </source>
</evidence>
<evidence type="ECO:0000313" key="6">
    <source>
        <dbReference type="Proteomes" id="UP001160483"/>
    </source>
</evidence>
<sequence length="597" mass="67004">MVDATAPRLALHPRRKRKFFTDLANLFDKDPPEIRSLQSAFFGPNLPDTCRVVHNSCSSPSSSNATSTKLMPSHSLTSDSVESVLFGVEGSRSSGIRSIEASQQSSHNESVADSLLFLPNNSNASTDSSKNRPDNHVHAEAERETKCDIASRGLDCGMALPVTTLINSEMMLEKPRTNAHLELMDYYDADRMCEMSPCWLKNGRVSCEIHQGAIRRPMLLFCLQALDEFVARNGWLGQQRWRVQACKLARRVFTAMWEADVLGVALSERDIVIADYVTMKTAVMGVALDVWRIIARYWGKYKQNYFHQQELYFSDVSEAGSTHTASKWDLVRALLHIYGMKQSQAMRLIDEHGSDHLNLCKLTKKQLQTVAHGFPSIEQLHAGMDYLQCKASGTSSVNDEDFTAMQRPMISQHDAKMAFNAIRIHLEKWNENVQIFPCGSFSRGAAFVSVLDILVLVPIPEANSATEDIDEKLFNDVVTALMAAKVIQKGSMRQLTATRGACIVPFKNSSILLDLKVYCPPRSWFALLYFTGPEDFVITFFADLLKRSLREISDTSFECIYSSIAEVIDTKALFAIASEKDLFDFIGRDYLPPTDRI</sequence>
<keyword evidence="1" id="KW-0234">DNA repair</keyword>
<dbReference type="GO" id="GO:0006303">
    <property type="term" value="P:double-strand break repair via nonhomologous end joining"/>
    <property type="evidence" value="ECO:0007669"/>
    <property type="project" value="TreeGrafter"/>
</dbReference>
<evidence type="ECO:0000256" key="2">
    <source>
        <dbReference type="SAM" id="MobiDB-lite"/>
    </source>
</evidence>
<comment type="function">
    <text evidence="1">DNA polymerase that functions in several pathways of DNA repair. Involved in base excision repair (BER) responsible for repair of lesions that give rise to abasic (AP) sites in DNA. Also contributes to DNA double-strand break repair by non-homologous end joining and homologous recombination. Has both template-dependent and template-independent (terminal transferase) DNA polymerase activities. Has also a 5'-deoxyribose-5-phosphate lyase (dRP lyase) activity.</text>
</comment>
<dbReference type="Gene3D" id="3.30.460.10">
    <property type="entry name" value="Beta Polymerase, domain 2"/>
    <property type="match status" value="1"/>
</dbReference>
<keyword evidence="1" id="KW-0539">Nucleus</keyword>
<dbReference type="EMBL" id="CAKKTJ010000320">
    <property type="protein sequence ID" value="CAH0479785.1"/>
    <property type="molecule type" value="Genomic_DNA"/>
</dbReference>
<dbReference type="AlphaFoldDB" id="A0AAU9L2X0"/>
<evidence type="ECO:0000313" key="3">
    <source>
        <dbReference type="EMBL" id="CAH0479785.1"/>
    </source>
</evidence>
<dbReference type="PANTHER" id="PTHR11276">
    <property type="entry name" value="DNA POLYMERASE TYPE-X FAMILY MEMBER"/>
    <property type="match status" value="1"/>
</dbReference>
<dbReference type="GO" id="GO:0003677">
    <property type="term" value="F:DNA binding"/>
    <property type="evidence" value="ECO:0007669"/>
    <property type="project" value="UniProtKB-UniRule"/>
</dbReference>
<name>A0AAU9L2X0_9STRA</name>
<proteinExistence type="inferred from homology"/>
<dbReference type="InterPro" id="IPR022312">
    <property type="entry name" value="DNA_pol_X"/>
</dbReference>
<keyword evidence="5" id="KW-1185">Reference proteome</keyword>
<comment type="caution">
    <text evidence="3">The sequence shown here is derived from an EMBL/GenBank/DDBJ whole genome shotgun (WGS) entry which is preliminary data.</text>
</comment>
<comment type="similarity">
    <text evidence="1">Belongs to the DNA polymerase type-X family.</text>
</comment>
<dbReference type="Proteomes" id="UP001158986">
    <property type="component" value="Unassembled WGS sequence"/>
</dbReference>
<keyword evidence="1" id="KW-0239">DNA-directed DNA polymerase</keyword>